<dbReference type="Proteomes" id="UP000583127">
    <property type="component" value="Unassembled WGS sequence"/>
</dbReference>
<evidence type="ECO:0000313" key="1">
    <source>
        <dbReference type="EMBL" id="NML30303.1"/>
    </source>
</evidence>
<keyword evidence="2" id="KW-1185">Reference proteome</keyword>
<dbReference type="AlphaFoldDB" id="A0A7X9X2M9"/>
<dbReference type="RefSeq" id="WP_169496573.1">
    <property type="nucleotide sequence ID" value="NZ_JABBFZ010000002.1"/>
</dbReference>
<evidence type="ECO:0000313" key="2">
    <source>
        <dbReference type="Proteomes" id="UP000583127"/>
    </source>
</evidence>
<organism evidence="1 2">
    <name type="scientific">Paraburkholderia antibiotica</name>
    <dbReference type="NCBI Taxonomy" id="2728839"/>
    <lineage>
        <taxon>Bacteria</taxon>
        <taxon>Pseudomonadati</taxon>
        <taxon>Pseudomonadota</taxon>
        <taxon>Betaproteobacteria</taxon>
        <taxon>Burkholderiales</taxon>
        <taxon>Burkholderiaceae</taxon>
        <taxon>Paraburkholderia</taxon>
    </lineage>
</organism>
<proteinExistence type="predicted"/>
<accession>A0A7X9X2M9</accession>
<dbReference type="EMBL" id="JABBFZ010000002">
    <property type="protein sequence ID" value="NML30303.1"/>
    <property type="molecule type" value="Genomic_DNA"/>
</dbReference>
<reference evidence="1 2" key="1">
    <citation type="submission" date="2020-04" db="EMBL/GenBank/DDBJ databases">
        <title>Paraburkholderia sp. G-4-1-8 isolated from soil.</title>
        <authorList>
            <person name="Dahal R.H."/>
        </authorList>
    </citation>
    <scope>NUCLEOTIDE SEQUENCE [LARGE SCALE GENOMIC DNA]</scope>
    <source>
        <strain evidence="1 2">G-4-1-8</strain>
    </source>
</reference>
<gene>
    <name evidence="1" type="ORF">HHL14_05605</name>
</gene>
<comment type="caution">
    <text evidence="1">The sequence shown here is derived from an EMBL/GenBank/DDBJ whole genome shotgun (WGS) entry which is preliminary data.</text>
</comment>
<dbReference type="CDD" id="cd14744">
    <property type="entry name" value="PAAR_CT_2"/>
    <property type="match status" value="1"/>
</dbReference>
<sequence>MKIAVATDNDLTTTGGRVIALNASMRDHGKRLALNGEYATCGNCNGSWPIEGTGKEMKNRGTWVVIDDDRVLCPCGKNRVIASADAGCFINRATD</sequence>
<protein>
    <submittedName>
        <fullName evidence="1">PAAR domain-containing protein</fullName>
    </submittedName>
</protein>
<name>A0A7X9X2M9_9BURK</name>